<accession>A0A8J7TTK0</accession>
<keyword evidence="2" id="KW-0812">Transmembrane</keyword>
<evidence type="ECO:0000313" key="5">
    <source>
        <dbReference type="Proteomes" id="UP000664414"/>
    </source>
</evidence>
<feature type="transmembrane region" description="Helical" evidence="2">
    <location>
        <begin position="6"/>
        <end position="25"/>
    </location>
</feature>
<keyword evidence="2" id="KW-0472">Membrane</keyword>
<dbReference type="Proteomes" id="UP000664414">
    <property type="component" value="Unassembled WGS sequence"/>
</dbReference>
<feature type="domain" description="DUF6468" evidence="3">
    <location>
        <begin position="29"/>
        <end position="104"/>
    </location>
</feature>
<organism evidence="4 5">
    <name type="scientific">Candidatus Paracaedimonas acanthamoebae</name>
    <dbReference type="NCBI Taxonomy" id="244581"/>
    <lineage>
        <taxon>Bacteria</taxon>
        <taxon>Pseudomonadati</taxon>
        <taxon>Pseudomonadota</taxon>
        <taxon>Alphaproteobacteria</taxon>
        <taxon>Holosporales</taxon>
        <taxon>Caedimonadaceae</taxon>
        <taxon>Candidatus Paracaedimonas</taxon>
    </lineage>
</organism>
<dbReference type="EMBL" id="JAFKGL010000015">
    <property type="protein sequence ID" value="MBN9412975.1"/>
    <property type="molecule type" value="Genomic_DNA"/>
</dbReference>
<feature type="coiled-coil region" evidence="1">
    <location>
        <begin position="40"/>
        <end position="106"/>
    </location>
</feature>
<keyword evidence="1" id="KW-0175">Coiled coil</keyword>
<keyword evidence="2" id="KW-1133">Transmembrane helix</keyword>
<evidence type="ECO:0000313" key="4">
    <source>
        <dbReference type="EMBL" id="MBN9412975.1"/>
    </source>
</evidence>
<dbReference type="InterPro" id="IPR045531">
    <property type="entry name" value="DUF6468"/>
</dbReference>
<gene>
    <name evidence="4" type="ORF">J0H12_03490</name>
</gene>
<dbReference type="Pfam" id="PF20072">
    <property type="entry name" value="DUF6468"/>
    <property type="match status" value="1"/>
</dbReference>
<reference evidence="4" key="1">
    <citation type="submission" date="2021-02" db="EMBL/GenBank/DDBJ databases">
        <title>Thiocyanate and organic carbon inputs drive convergent selection for specific autotrophic Afipia and Thiobacillus strains within complex microbiomes.</title>
        <authorList>
            <person name="Huddy R.J."/>
            <person name="Sachdeva R."/>
            <person name="Kadzinga F."/>
            <person name="Kantor R.S."/>
            <person name="Harrison S.T.L."/>
            <person name="Banfield J.F."/>
        </authorList>
    </citation>
    <scope>NUCLEOTIDE SEQUENCE</scope>
    <source>
        <strain evidence="4">SCN18_10_11_15_R4_P_38_20</strain>
    </source>
</reference>
<evidence type="ECO:0000256" key="2">
    <source>
        <dbReference type="SAM" id="Phobius"/>
    </source>
</evidence>
<dbReference type="AlphaFoldDB" id="A0A8J7TTK0"/>
<evidence type="ECO:0000256" key="1">
    <source>
        <dbReference type="SAM" id="Coils"/>
    </source>
</evidence>
<evidence type="ECO:0000259" key="3">
    <source>
        <dbReference type="Pfam" id="PF20072"/>
    </source>
</evidence>
<comment type="caution">
    <text evidence="4">The sequence shown here is derived from an EMBL/GenBank/DDBJ whole genome shotgun (WGS) entry which is preliminary data.</text>
</comment>
<sequence>MTFSIVIVLIAVVLLIATLIYVFILNQQLKKNRHQLETFIENFSSSLNRAELTIKELKELKDTVLKTLIEQRHKASVLKDELIFILDRGENIAQKLEKEIRDARRLKKPSDFYDHQLTTSVEKTEEEPALVRSLKKIR</sequence>
<name>A0A8J7TTK0_9PROT</name>
<protein>
    <recommendedName>
        <fullName evidence="3">DUF6468 domain-containing protein</fullName>
    </recommendedName>
</protein>
<proteinExistence type="predicted"/>